<evidence type="ECO:0000313" key="2">
    <source>
        <dbReference type="EMBL" id="KAJ8937359.1"/>
    </source>
</evidence>
<feature type="domain" description="PiggyBac transposable element-derived protein" evidence="1">
    <location>
        <begin position="4"/>
        <end position="143"/>
    </location>
</feature>
<protein>
    <recommendedName>
        <fullName evidence="1">PiggyBac transposable element-derived protein domain-containing protein</fullName>
    </recommendedName>
</protein>
<dbReference type="EMBL" id="JANEYF010003320">
    <property type="protein sequence ID" value="KAJ8937359.1"/>
    <property type="molecule type" value="Genomic_DNA"/>
</dbReference>
<accession>A0AAV8XFM3</accession>
<dbReference type="Pfam" id="PF13843">
    <property type="entry name" value="DDE_Tnp_1_7"/>
    <property type="match status" value="1"/>
</dbReference>
<dbReference type="AlphaFoldDB" id="A0AAV8XFM3"/>
<sequence length="152" mass="17566">MSLIRPLLDGLNKNFSLNIPVEQYLAVHEQMCSTKERHHLKQYLPNKPHKWSFNFFILCGVSGYAYNIEMYSGQKNADKNRLANESDLGASANVVRLVIIIPRNVNHRIYFDNYYTSIPLLVYLAKQGIHNLGTVRRNGIRNCKLPDEKSMK</sequence>
<dbReference type="Proteomes" id="UP001162156">
    <property type="component" value="Unassembled WGS sequence"/>
</dbReference>
<organism evidence="2 3">
    <name type="scientific">Rhamnusium bicolor</name>
    <dbReference type="NCBI Taxonomy" id="1586634"/>
    <lineage>
        <taxon>Eukaryota</taxon>
        <taxon>Metazoa</taxon>
        <taxon>Ecdysozoa</taxon>
        <taxon>Arthropoda</taxon>
        <taxon>Hexapoda</taxon>
        <taxon>Insecta</taxon>
        <taxon>Pterygota</taxon>
        <taxon>Neoptera</taxon>
        <taxon>Endopterygota</taxon>
        <taxon>Coleoptera</taxon>
        <taxon>Polyphaga</taxon>
        <taxon>Cucujiformia</taxon>
        <taxon>Chrysomeloidea</taxon>
        <taxon>Cerambycidae</taxon>
        <taxon>Lepturinae</taxon>
        <taxon>Rhagiini</taxon>
        <taxon>Rhamnusium</taxon>
    </lineage>
</organism>
<proteinExistence type="predicted"/>
<dbReference type="PANTHER" id="PTHR47272:SF1">
    <property type="entry name" value="PIGGYBAC TRANSPOSABLE ELEMENT-DERIVED PROTEIN 3-LIKE"/>
    <property type="match status" value="1"/>
</dbReference>
<comment type="caution">
    <text evidence="2">The sequence shown here is derived from an EMBL/GenBank/DDBJ whole genome shotgun (WGS) entry which is preliminary data.</text>
</comment>
<evidence type="ECO:0000313" key="3">
    <source>
        <dbReference type="Proteomes" id="UP001162156"/>
    </source>
</evidence>
<reference evidence="2" key="1">
    <citation type="journal article" date="2023" name="Insect Mol. Biol.">
        <title>Genome sequencing provides insights into the evolution of gene families encoding plant cell wall-degrading enzymes in longhorned beetles.</title>
        <authorList>
            <person name="Shin N.R."/>
            <person name="Okamura Y."/>
            <person name="Kirsch R."/>
            <person name="Pauchet Y."/>
        </authorList>
    </citation>
    <scope>NUCLEOTIDE SEQUENCE</scope>
    <source>
        <strain evidence="2">RBIC_L_NR</strain>
    </source>
</reference>
<dbReference type="PANTHER" id="PTHR47272">
    <property type="entry name" value="DDE_TNP_1_7 DOMAIN-CONTAINING PROTEIN"/>
    <property type="match status" value="1"/>
</dbReference>
<dbReference type="InterPro" id="IPR029526">
    <property type="entry name" value="PGBD"/>
</dbReference>
<gene>
    <name evidence="2" type="ORF">NQ314_011904</name>
</gene>
<keyword evidence="3" id="KW-1185">Reference proteome</keyword>
<evidence type="ECO:0000259" key="1">
    <source>
        <dbReference type="Pfam" id="PF13843"/>
    </source>
</evidence>
<name>A0AAV8XFM3_9CUCU</name>